<keyword evidence="4" id="KW-1185">Reference proteome</keyword>
<evidence type="ECO:0000313" key="4">
    <source>
        <dbReference type="Proteomes" id="UP000439903"/>
    </source>
</evidence>
<reference evidence="3 4" key="1">
    <citation type="journal article" date="2019" name="Environ. Microbiol.">
        <title>At the nexus of three kingdoms: the genome of the mycorrhizal fungus Gigaspora margarita provides insights into plant, endobacterial and fungal interactions.</title>
        <authorList>
            <person name="Venice F."/>
            <person name="Ghignone S."/>
            <person name="Salvioli di Fossalunga A."/>
            <person name="Amselem J."/>
            <person name="Novero M."/>
            <person name="Xianan X."/>
            <person name="Sedzielewska Toro K."/>
            <person name="Morin E."/>
            <person name="Lipzen A."/>
            <person name="Grigoriev I.V."/>
            <person name="Henrissat B."/>
            <person name="Martin F.M."/>
            <person name="Bonfante P."/>
        </authorList>
    </citation>
    <scope>NUCLEOTIDE SEQUENCE [LARGE SCALE GENOMIC DNA]</scope>
    <source>
        <strain evidence="3 4">BEG34</strain>
    </source>
</reference>
<accession>A0A8H4ERV3</accession>
<sequence length="123" mass="14155">MNMYTLIIWLFFTIFIIDSAPITSKTNSITLTKIAPKHSLKEVQLYKDYFMLKYQKIYVTNQDELASAKKRLSGSVNLTISNVIGYYGEFTIGNQSFKTLFDLGSSDLWVSFFNINIKLSIKL</sequence>
<gene>
    <name evidence="3" type="ORF">F8M41_004099</name>
</gene>
<evidence type="ECO:0000313" key="3">
    <source>
        <dbReference type="EMBL" id="KAF0543317.1"/>
    </source>
</evidence>
<protein>
    <recommendedName>
        <fullName evidence="2">Peptidase A1 domain-containing protein</fullName>
    </recommendedName>
</protein>
<dbReference type="OrthoDB" id="2747330at2759"/>
<dbReference type="Pfam" id="PF00026">
    <property type="entry name" value="Asp"/>
    <property type="match status" value="1"/>
</dbReference>
<dbReference type="InterPro" id="IPR033121">
    <property type="entry name" value="PEPTIDASE_A1"/>
</dbReference>
<name>A0A8H4ERV3_GIGMA</name>
<organism evidence="3 4">
    <name type="scientific">Gigaspora margarita</name>
    <dbReference type="NCBI Taxonomy" id="4874"/>
    <lineage>
        <taxon>Eukaryota</taxon>
        <taxon>Fungi</taxon>
        <taxon>Fungi incertae sedis</taxon>
        <taxon>Mucoromycota</taxon>
        <taxon>Glomeromycotina</taxon>
        <taxon>Glomeromycetes</taxon>
        <taxon>Diversisporales</taxon>
        <taxon>Gigasporaceae</taxon>
        <taxon>Gigaspora</taxon>
    </lineage>
</organism>
<evidence type="ECO:0000256" key="1">
    <source>
        <dbReference type="SAM" id="SignalP"/>
    </source>
</evidence>
<feature type="domain" description="Peptidase A1" evidence="2">
    <location>
        <begin position="86"/>
        <end position="123"/>
    </location>
</feature>
<dbReference type="AlphaFoldDB" id="A0A8H4ERV3"/>
<dbReference type="InterPro" id="IPR021109">
    <property type="entry name" value="Peptidase_aspartic_dom_sf"/>
</dbReference>
<feature type="chain" id="PRO_5034092223" description="Peptidase A1 domain-containing protein" evidence="1">
    <location>
        <begin position="20"/>
        <end position="123"/>
    </location>
</feature>
<proteinExistence type="predicted"/>
<dbReference type="PROSITE" id="PS51767">
    <property type="entry name" value="PEPTIDASE_A1"/>
    <property type="match status" value="1"/>
</dbReference>
<comment type="caution">
    <text evidence="3">The sequence shown here is derived from an EMBL/GenBank/DDBJ whole genome shotgun (WGS) entry which is preliminary data.</text>
</comment>
<feature type="signal peptide" evidence="1">
    <location>
        <begin position="1"/>
        <end position="19"/>
    </location>
</feature>
<dbReference type="Proteomes" id="UP000439903">
    <property type="component" value="Unassembled WGS sequence"/>
</dbReference>
<dbReference type="EMBL" id="WTPW01000138">
    <property type="protein sequence ID" value="KAF0543317.1"/>
    <property type="molecule type" value="Genomic_DNA"/>
</dbReference>
<keyword evidence="1" id="KW-0732">Signal</keyword>
<dbReference type="SUPFAM" id="SSF50630">
    <property type="entry name" value="Acid proteases"/>
    <property type="match status" value="1"/>
</dbReference>
<evidence type="ECO:0000259" key="2">
    <source>
        <dbReference type="PROSITE" id="PS51767"/>
    </source>
</evidence>
<dbReference type="Gene3D" id="2.40.70.10">
    <property type="entry name" value="Acid Proteases"/>
    <property type="match status" value="1"/>
</dbReference>